<dbReference type="PANTHER" id="PTHR47878:SF2">
    <property type="entry name" value="OXIDOREDUCTASE FAD_NAD(P)-BINDING DOMAIN PROTEIN"/>
    <property type="match status" value="1"/>
</dbReference>
<feature type="domain" description="FAD-binding FR-type" evidence="5">
    <location>
        <begin position="43"/>
        <end position="180"/>
    </location>
</feature>
<dbReference type="InterPro" id="IPR001433">
    <property type="entry name" value="OxRdtase_FAD/NAD-bd"/>
</dbReference>
<dbReference type="PRINTS" id="PR00371">
    <property type="entry name" value="FPNCR"/>
</dbReference>
<dbReference type="Gene3D" id="2.40.30.10">
    <property type="entry name" value="Translation factors"/>
    <property type="match status" value="1"/>
</dbReference>
<accession>A0A5C6A2Z1</accession>
<dbReference type="CDD" id="cd06195">
    <property type="entry name" value="FNR1"/>
    <property type="match status" value="1"/>
</dbReference>
<dbReference type="GO" id="GO:0000166">
    <property type="term" value="F:nucleotide binding"/>
    <property type="evidence" value="ECO:0007669"/>
    <property type="project" value="UniProtKB-KW"/>
</dbReference>
<dbReference type="PANTHER" id="PTHR47878">
    <property type="entry name" value="OXIDOREDUCTASE FAD/NAD(P)-BINDING DOMAIN PROTEIN"/>
    <property type="match status" value="1"/>
</dbReference>
<dbReference type="AlphaFoldDB" id="A0A5C6A2Z1"/>
<evidence type="ECO:0000256" key="2">
    <source>
        <dbReference type="ARBA" id="ARBA00013223"/>
    </source>
</evidence>
<dbReference type="EMBL" id="SJPM01000009">
    <property type="protein sequence ID" value="TWT93561.1"/>
    <property type="molecule type" value="Genomic_DNA"/>
</dbReference>
<dbReference type="Proteomes" id="UP000316213">
    <property type="component" value="Unassembled WGS sequence"/>
</dbReference>
<dbReference type="Gene3D" id="3.40.50.80">
    <property type="entry name" value="Nucleotide-binding domain of ferredoxin-NADP reductase (FNR) module"/>
    <property type="match status" value="1"/>
</dbReference>
<evidence type="ECO:0000313" key="6">
    <source>
        <dbReference type="EMBL" id="TWT93561.1"/>
    </source>
</evidence>
<comment type="caution">
    <text evidence="6">The sequence shown here is derived from an EMBL/GenBank/DDBJ whole genome shotgun (WGS) entry which is preliminary data.</text>
</comment>
<sequence length="345" mass="38825">MSVPNRAADPSSDMPGPAEMVDAGASVESYELPDAEECQQLRDQFYNATIIDRIDATEDLAKFRIRPDAPIPAFEPGQYVAIGLGYWEPRLLGTQPEDVPAKKIRKIVRRAYSISCPVLDEHGELAPVDEIDYLEFYITLVRKGATAVSKPPALTPRLFGKQVGDRIVLERKITGKYVLGQYAPDETMLFMGTGTGEAPHNAMVTRLLRQGHRGRIIVATSIRYHHDAAYHREHEILMRRFPNYLYLPLTTREPENIQCDHPNFIGKQYLQTMFTSGKLAELAEDSLSPQNTHVYLCGNPDMIGYIPPGSDPPENPGMLPLLRQAGFRDDVTDHQAGTIRFEKYW</sequence>
<dbReference type="InterPro" id="IPR033892">
    <property type="entry name" value="FNR_bac"/>
</dbReference>
<dbReference type="Pfam" id="PF00175">
    <property type="entry name" value="NAD_binding_1"/>
    <property type="match status" value="1"/>
</dbReference>
<protein>
    <recommendedName>
        <fullName evidence="2">ferredoxin--NADP(+) reductase</fullName>
        <ecNumber evidence="2">1.18.1.2</ecNumber>
    </recommendedName>
</protein>
<gene>
    <name evidence="6" type="primary">fpr</name>
    <name evidence="6" type="ORF">Pla100_40790</name>
</gene>
<evidence type="ECO:0000256" key="4">
    <source>
        <dbReference type="SAM" id="MobiDB-lite"/>
    </source>
</evidence>
<dbReference type="RefSeq" id="WP_231603254.1">
    <property type="nucleotide sequence ID" value="NZ_SJPM01000009.1"/>
</dbReference>
<evidence type="ECO:0000313" key="7">
    <source>
        <dbReference type="Proteomes" id="UP000316213"/>
    </source>
</evidence>
<reference evidence="6 7" key="1">
    <citation type="submission" date="2019-02" db="EMBL/GenBank/DDBJ databases">
        <title>Deep-cultivation of Planctomycetes and their phenomic and genomic characterization uncovers novel biology.</title>
        <authorList>
            <person name="Wiegand S."/>
            <person name="Jogler M."/>
            <person name="Boedeker C."/>
            <person name="Pinto D."/>
            <person name="Vollmers J."/>
            <person name="Rivas-Marin E."/>
            <person name="Kohn T."/>
            <person name="Peeters S.H."/>
            <person name="Heuer A."/>
            <person name="Rast P."/>
            <person name="Oberbeckmann S."/>
            <person name="Bunk B."/>
            <person name="Jeske O."/>
            <person name="Meyerdierks A."/>
            <person name="Storesund J.E."/>
            <person name="Kallscheuer N."/>
            <person name="Luecker S."/>
            <person name="Lage O.M."/>
            <person name="Pohl T."/>
            <person name="Merkel B.J."/>
            <person name="Hornburger P."/>
            <person name="Mueller R.-W."/>
            <person name="Bruemmer F."/>
            <person name="Labrenz M."/>
            <person name="Spormann A.M."/>
            <person name="Op Den Camp H."/>
            <person name="Overmann J."/>
            <person name="Amann R."/>
            <person name="Jetten M.S.M."/>
            <person name="Mascher T."/>
            <person name="Medema M.H."/>
            <person name="Devos D.P."/>
            <person name="Kaster A.-K."/>
            <person name="Ovreas L."/>
            <person name="Rohde M."/>
            <person name="Galperin M.Y."/>
            <person name="Jogler C."/>
        </authorList>
    </citation>
    <scope>NUCLEOTIDE SEQUENCE [LARGE SCALE GENOMIC DNA]</scope>
    <source>
        <strain evidence="6 7">Pla100</strain>
    </source>
</reference>
<dbReference type="EC" id="1.18.1.2" evidence="2"/>
<dbReference type="InterPro" id="IPR039261">
    <property type="entry name" value="FNR_nucleotide-bd"/>
</dbReference>
<dbReference type="InterPro" id="IPR001709">
    <property type="entry name" value="Flavoprot_Pyr_Nucl_cyt_Rdtase"/>
</dbReference>
<dbReference type="SUPFAM" id="SSF52343">
    <property type="entry name" value="Ferredoxin reductase-like, C-terminal NADP-linked domain"/>
    <property type="match status" value="1"/>
</dbReference>
<name>A0A5C6A2Z1_9BACT</name>
<organism evidence="6 7">
    <name type="scientific">Neorhodopirellula pilleata</name>
    <dbReference type="NCBI Taxonomy" id="2714738"/>
    <lineage>
        <taxon>Bacteria</taxon>
        <taxon>Pseudomonadati</taxon>
        <taxon>Planctomycetota</taxon>
        <taxon>Planctomycetia</taxon>
        <taxon>Pirellulales</taxon>
        <taxon>Pirellulaceae</taxon>
        <taxon>Neorhodopirellula</taxon>
    </lineage>
</organism>
<dbReference type="PROSITE" id="PS51384">
    <property type="entry name" value="FAD_FR"/>
    <property type="match status" value="1"/>
</dbReference>
<keyword evidence="7" id="KW-1185">Reference proteome</keyword>
<keyword evidence="6" id="KW-0560">Oxidoreductase</keyword>
<dbReference type="InterPro" id="IPR017938">
    <property type="entry name" value="Riboflavin_synthase-like_b-brl"/>
</dbReference>
<dbReference type="InterPro" id="IPR051930">
    <property type="entry name" value="FNR_type-1"/>
</dbReference>
<comment type="similarity">
    <text evidence="1">Belongs to the ferredoxin--NADP reductase type 1 family.</text>
</comment>
<feature type="region of interest" description="Disordered" evidence="4">
    <location>
        <begin position="1"/>
        <end position="20"/>
    </location>
</feature>
<dbReference type="InterPro" id="IPR017927">
    <property type="entry name" value="FAD-bd_FR_type"/>
</dbReference>
<evidence type="ECO:0000256" key="3">
    <source>
        <dbReference type="ARBA" id="ARBA00022741"/>
    </source>
</evidence>
<dbReference type="SUPFAM" id="SSF63380">
    <property type="entry name" value="Riboflavin synthase domain-like"/>
    <property type="match status" value="1"/>
</dbReference>
<evidence type="ECO:0000259" key="5">
    <source>
        <dbReference type="PROSITE" id="PS51384"/>
    </source>
</evidence>
<evidence type="ECO:0000256" key="1">
    <source>
        <dbReference type="ARBA" id="ARBA00008312"/>
    </source>
</evidence>
<keyword evidence="3" id="KW-0547">Nucleotide-binding</keyword>
<dbReference type="GO" id="GO:0004324">
    <property type="term" value="F:ferredoxin-NADP+ reductase activity"/>
    <property type="evidence" value="ECO:0007669"/>
    <property type="project" value="UniProtKB-EC"/>
</dbReference>
<proteinExistence type="inferred from homology"/>